<comment type="caution">
    <text evidence="3">The sequence shown here is derived from an EMBL/GenBank/DDBJ whole genome shotgun (WGS) entry which is preliminary data.</text>
</comment>
<evidence type="ECO:0000259" key="2">
    <source>
        <dbReference type="Pfam" id="PF08669"/>
    </source>
</evidence>
<dbReference type="EC" id="2.1.2.10" evidence="3"/>
<dbReference type="InterPro" id="IPR029043">
    <property type="entry name" value="GcvT/YgfZ_C"/>
</dbReference>
<protein>
    <submittedName>
        <fullName evidence="3">Aminomethyltransferase</fullName>
        <ecNumber evidence="3">2.1.2.10</ecNumber>
    </submittedName>
</protein>
<proteinExistence type="predicted"/>
<dbReference type="RefSeq" id="WP_290194863.1">
    <property type="nucleotide sequence ID" value="NZ_CP047654.1"/>
</dbReference>
<accession>A0ABU1ZYE1</accession>
<feature type="domain" description="Aminomethyltransferase C-terminal" evidence="2">
    <location>
        <begin position="271"/>
        <end position="349"/>
    </location>
</feature>
<dbReference type="SUPFAM" id="SSF101790">
    <property type="entry name" value="Aminomethyltransferase beta-barrel domain"/>
    <property type="match status" value="1"/>
</dbReference>
<dbReference type="Pfam" id="PF01571">
    <property type="entry name" value="GCV_T"/>
    <property type="match status" value="1"/>
</dbReference>
<dbReference type="InterPro" id="IPR027266">
    <property type="entry name" value="TrmE/GcvT-like"/>
</dbReference>
<dbReference type="Gene3D" id="3.30.1360.120">
    <property type="entry name" value="Probable tRNA modification gtpase trme, domain 1"/>
    <property type="match status" value="1"/>
</dbReference>
<evidence type="ECO:0000313" key="3">
    <source>
        <dbReference type="EMBL" id="MDR7329780.1"/>
    </source>
</evidence>
<sequence length="351" mass="37244">MPSFRNSHLLTLQQEAGAHFVGAHSWDLLTDYGDPVAEHHALRTTAGLADPAFVAITKVTGRGAAEFLAARLDGMPAEGLEEGQGTHAYLTNNLGGILADPMVYRCGEAYLLLTWIDKAHSLFHALHHEALGSDVLVTDESGTLQVLAVEGPRALDALLPVLGDEDASAVRDMVTPQIRRAGIAGTAAHITRFSFSGEDGFHLIIPRDESPRIWARLLEAVRSLGGLPVGADAVNSTRVEAGLPVYGHEYSSTIALPDLIRLNDGDPAPRKKLVGLRAKAGIPEPLTTGLVVRGEEILGETTSLVHSPTFGQTIAIAILDAASAAAGDEVEVQVNGANQPFILMDLPFYAR</sequence>
<dbReference type="Pfam" id="PF08669">
    <property type="entry name" value="GCV_T_C"/>
    <property type="match status" value="1"/>
</dbReference>
<evidence type="ECO:0000259" key="1">
    <source>
        <dbReference type="Pfam" id="PF01571"/>
    </source>
</evidence>
<keyword evidence="4" id="KW-1185">Reference proteome</keyword>
<dbReference type="InterPro" id="IPR028896">
    <property type="entry name" value="GcvT/YgfZ/DmdA"/>
</dbReference>
<dbReference type="InterPro" id="IPR006222">
    <property type="entry name" value="GCVT_N"/>
</dbReference>
<dbReference type="EMBL" id="JAVDXZ010000001">
    <property type="protein sequence ID" value="MDR7329780.1"/>
    <property type="molecule type" value="Genomic_DNA"/>
</dbReference>
<dbReference type="InterPro" id="IPR013977">
    <property type="entry name" value="GcvT_C"/>
</dbReference>
<dbReference type="PANTHER" id="PTHR43757">
    <property type="entry name" value="AMINOMETHYLTRANSFERASE"/>
    <property type="match status" value="1"/>
</dbReference>
<feature type="domain" description="GCVT N-terminal" evidence="1">
    <location>
        <begin position="12"/>
        <end position="254"/>
    </location>
</feature>
<evidence type="ECO:0000313" key="4">
    <source>
        <dbReference type="Proteomes" id="UP001180840"/>
    </source>
</evidence>
<gene>
    <name evidence="3" type="ORF">J2S39_001456</name>
</gene>
<organism evidence="3 4">
    <name type="scientific">Corynebacterium guangdongense</name>
    <dbReference type="NCBI Taxonomy" id="1783348"/>
    <lineage>
        <taxon>Bacteria</taxon>
        <taxon>Bacillati</taxon>
        <taxon>Actinomycetota</taxon>
        <taxon>Actinomycetes</taxon>
        <taxon>Mycobacteriales</taxon>
        <taxon>Corynebacteriaceae</taxon>
        <taxon>Corynebacterium</taxon>
    </lineage>
</organism>
<dbReference type="PIRSF" id="PIRSF006487">
    <property type="entry name" value="GcvT"/>
    <property type="match status" value="1"/>
</dbReference>
<keyword evidence="3" id="KW-0808">Transferase</keyword>
<dbReference type="SUPFAM" id="SSF103025">
    <property type="entry name" value="Folate-binding domain"/>
    <property type="match status" value="1"/>
</dbReference>
<name>A0ABU1ZYE1_9CORY</name>
<reference evidence="3" key="1">
    <citation type="submission" date="2023-07" db="EMBL/GenBank/DDBJ databases">
        <title>Sequencing the genomes of 1000 actinobacteria strains.</title>
        <authorList>
            <person name="Klenk H.-P."/>
        </authorList>
    </citation>
    <scope>NUCLEOTIDE SEQUENCE</scope>
    <source>
        <strain evidence="3">DSM 107476</strain>
    </source>
</reference>
<dbReference type="GO" id="GO:0004047">
    <property type="term" value="F:aminomethyltransferase activity"/>
    <property type="evidence" value="ECO:0007669"/>
    <property type="project" value="UniProtKB-EC"/>
</dbReference>
<dbReference type="PANTHER" id="PTHR43757:SF2">
    <property type="entry name" value="AMINOMETHYLTRANSFERASE, MITOCHONDRIAL"/>
    <property type="match status" value="1"/>
</dbReference>
<dbReference type="Proteomes" id="UP001180840">
    <property type="component" value="Unassembled WGS sequence"/>
</dbReference>